<sequence length="221" mass="24940">MFKLNSVIWLLVILLLTGCEDGKIKTILQTGLDKLNPTGKTGICFTVGDITYPYTSVDVTGELNESGYNRFIDRNNTLNKRLSTFAKLGLLTEQPVIGEDGKPSGFYDYDLTELGKAYRYYSTRSQVFCFGRVVVDSITSKEEGLTSLNKILVNVGYKRHVEGEIPTWATSPLLNDVSVARLSKNGEPIDWSEGYYSQSFFRQKDKSLTPWPRVVENFYGR</sequence>
<keyword evidence="2" id="KW-1185">Reference proteome</keyword>
<dbReference type="AlphaFoldDB" id="A0A495RJ49"/>
<dbReference type="PROSITE" id="PS51257">
    <property type="entry name" value="PROKAR_LIPOPROTEIN"/>
    <property type="match status" value="1"/>
</dbReference>
<dbReference type="OrthoDB" id="8637570at2"/>
<evidence type="ECO:0000313" key="2">
    <source>
        <dbReference type="Proteomes" id="UP000278542"/>
    </source>
</evidence>
<evidence type="ECO:0008006" key="3">
    <source>
        <dbReference type="Google" id="ProtNLM"/>
    </source>
</evidence>
<gene>
    <name evidence="1" type="ORF">DES39_0403</name>
</gene>
<dbReference type="Proteomes" id="UP000278542">
    <property type="component" value="Unassembled WGS sequence"/>
</dbReference>
<comment type="caution">
    <text evidence="1">The sequence shown here is derived from an EMBL/GenBank/DDBJ whole genome shotgun (WGS) entry which is preliminary data.</text>
</comment>
<evidence type="ECO:0000313" key="1">
    <source>
        <dbReference type="EMBL" id="RKS87186.1"/>
    </source>
</evidence>
<proteinExistence type="predicted"/>
<dbReference type="RefSeq" id="WP_121144095.1">
    <property type="nucleotide sequence ID" value="NZ_RBWY01000001.1"/>
</dbReference>
<name>A0A495RJ49_9GAMM</name>
<reference evidence="1 2" key="1">
    <citation type="submission" date="2018-10" db="EMBL/GenBank/DDBJ databases">
        <title>Genomic Encyclopedia of Type Strains, Phase IV (KMG-IV): sequencing the most valuable type-strain genomes for metagenomic binning, comparative biology and taxonomic classification.</title>
        <authorList>
            <person name="Goeker M."/>
        </authorList>
    </citation>
    <scope>NUCLEOTIDE SEQUENCE [LARGE SCALE GENOMIC DNA]</scope>
    <source>
        <strain evidence="1 2">DSM 22228</strain>
    </source>
</reference>
<accession>A0A495RJ49</accession>
<organism evidence="1 2">
    <name type="scientific">Orbus hercynius</name>
    <dbReference type="NCBI Taxonomy" id="593135"/>
    <lineage>
        <taxon>Bacteria</taxon>
        <taxon>Pseudomonadati</taxon>
        <taxon>Pseudomonadota</taxon>
        <taxon>Gammaproteobacteria</taxon>
        <taxon>Orbales</taxon>
        <taxon>Orbaceae</taxon>
        <taxon>Orbus</taxon>
    </lineage>
</organism>
<dbReference type="EMBL" id="RBWY01000001">
    <property type="protein sequence ID" value="RKS87186.1"/>
    <property type="molecule type" value="Genomic_DNA"/>
</dbReference>
<protein>
    <recommendedName>
        <fullName evidence="3">Lipoprotein</fullName>
    </recommendedName>
</protein>